<sequence length="157" mass="18453">MVIFTLARFWKSTYYNQIKLKMKKALLGLSLLFLISSCDIVYVEEAPIDSRNLFTGRYEVEEYSETYDELTLYDMRVVKNSDPYSNVIYLRNFYGADIEIYANVYGDELRIPRQTVNGYLIKGVGHIEYSDIVLTYSVEDLRSNSYIDFCNTVAYRR</sequence>
<proteinExistence type="predicted"/>
<keyword evidence="2" id="KW-1185">Reference proteome</keyword>
<comment type="caution">
    <text evidence="1">The sequence shown here is derived from an EMBL/GenBank/DDBJ whole genome shotgun (WGS) entry which is preliminary data.</text>
</comment>
<dbReference type="AlphaFoldDB" id="A0A0L8AJ59"/>
<gene>
    <name evidence="1" type="ORF">OB69_12630</name>
</gene>
<evidence type="ECO:0000313" key="2">
    <source>
        <dbReference type="Proteomes" id="UP000036908"/>
    </source>
</evidence>
<organism evidence="1 2">
    <name type="scientific">Roseivirga seohaensis subsp. aquiponti</name>
    <dbReference type="NCBI Taxonomy" id="1566026"/>
    <lineage>
        <taxon>Bacteria</taxon>
        <taxon>Pseudomonadati</taxon>
        <taxon>Bacteroidota</taxon>
        <taxon>Cytophagia</taxon>
        <taxon>Cytophagales</taxon>
        <taxon>Roseivirgaceae</taxon>
        <taxon>Roseivirga</taxon>
    </lineage>
</organism>
<name>A0A0L8AJ59_9BACT</name>
<dbReference type="Proteomes" id="UP000036908">
    <property type="component" value="Unassembled WGS sequence"/>
</dbReference>
<dbReference type="PATRIC" id="fig|1566026.4.peg.820"/>
<evidence type="ECO:0008006" key="3">
    <source>
        <dbReference type="Google" id="ProtNLM"/>
    </source>
</evidence>
<dbReference type="EMBL" id="JSVA01000014">
    <property type="protein sequence ID" value="KOF02271.1"/>
    <property type="molecule type" value="Genomic_DNA"/>
</dbReference>
<evidence type="ECO:0000313" key="1">
    <source>
        <dbReference type="EMBL" id="KOF02271.1"/>
    </source>
</evidence>
<protein>
    <recommendedName>
        <fullName evidence="3">Lipocalin-like domain-containing protein</fullName>
    </recommendedName>
</protein>
<accession>A0A0L8AJ59</accession>
<reference evidence="2" key="1">
    <citation type="submission" date="2014-11" db="EMBL/GenBank/DDBJ databases">
        <title>Genome sequencing of Roseivirga sp. D-25.</title>
        <authorList>
            <person name="Selvaratnam C."/>
            <person name="Thevarajoo S."/>
            <person name="Goh K.M."/>
            <person name="Eee R."/>
            <person name="Chan K.-G."/>
            <person name="Chong C.S."/>
        </authorList>
    </citation>
    <scope>NUCLEOTIDE SEQUENCE [LARGE SCALE GENOMIC DNA]</scope>
    <source>
        <strain evidence="2">D-25</strain>
    </source>
</reference>